<protein>
    <recommendedName>
        <fullName evidence="3">DUF2283 domain-containing protein</fullName>
    </recommendedName>
</protein>
<evidence type="ECO:0000313" key="1">
    <source>
        <dbReference type="EMBL" id="CCF65962.1"/>
    </source>
</evidence>
<dbReference type="EMBL" id="FO082843">
    <property type="protein sequence ID" value="CCF65962.1"/>
    <property type="molecule type" value="Genomic_DNA"/>
</dbReference>
<organism evidence="1 2">
    <name type="scientific">Nocardia cyriacigeorgica (strain GUH-2)</name>
    <dbReference type="NCBI Taxonomy" id="1127134"/>
    <lineage>
        <taxon>Bacteria</taxon>
        <taxon>Bacillati</taxon>
        <taxon>Actinomycetota</taxon>
        <taxon>Actinomycetes</taxon>
        <taxon>Mycobacteriales</taxon>
        <taxon>Nocardiaceae</taxon>
        <taxon>Nocardia</taxon>
    </lineage>
</organism>
<dbReference type="Proteomes" id="UP000008190">
    <property type="component" value="Chromosome"/>
</dbReference>
<dbReference type="HOGENOM" id="CLU_2701045_0_0_11"/>
<name>H6R672_NOCCG</name>
<reference evidence="1 2" key="1">
    <citation type="journal article" date="2012" name="J. Bacteriol.">
        <title>Genome sequence of the human- and animal-pathogenic strain Nocardia cyriacigeorgica GUH-2.</title>
        <authorList>
            <person name="Zoropogui A."/>
            <person name="Pujic P."/>
            <person name="Normand P."/>
            <person name="Barbe V."/>
            <person name="Beaman B."/>
            <person name="Beaman L."/>
            <person name="Boiron P."/>
            <person name="Colinon C."/>
            <person name="Deredjian A."/>
            <person name="Graindorge A."/>
            <person name="Mangenot S."/>
            <person name="Nazaret S."/>
            <person name="Neto M."/>
            <person name="Petit S."/>
            <person name="Roche D."/>
            <person name="Vallenet D."/>
            <person name="Rodriguez-Nava V."/>
            <person name="Richard Y."/>
            <person name="Cournoyer B."/>
            <person name="Blaha D."/>
        </authorList>
    </citation>
    <scope>NUCLEOTIDE SEQUENCE [LARGE SCALE GENOMIC DNA]</scope>
    <source>
        <strain evidence="1 2">GUH-2</strain>
    </source>
</reference>
<evidence type="ECO:0008006" key="3">
    <source>
        <dbReference type="Google" id="ProtNLM"/>
    </source>
</evidence>
<proteinExistence type="predicted"/>
<dbReference type="KEGG" id="ncy:NOCYR_5212"/>
<accession>H6R672</accession>
<gene>
    <name evidence="1" type="ordered locus">NOCYR_5212</name>
</gene>
<evidence type="ECO:0000313" key="2">
    <source>
        <dbReference type="Proteomes" id="UP000008190"/>
    </source>
</evidence>
<keyword evidence="2" id="KW-1185">Reference proteome</keyword>
<dbReference type="AlphaFoldDB" id="H6R672"/>
<dbReference type="RefSeq" id="WP_014353406.1">
    <property type="nucleotide sequence ID" value="NC_016887.1"/>
</dbReference>
<sequence length="73" mass="8245">MSRIDSGVLVSWDEESNTASIEFAQCDRPRWTVPVTDNEKLIATLRFADDGELLEVELLDAEKQLPRGLRAAR</sequence>
<dbReference type="STRING" id="1127134.NOCYR_5212"/>